<protein>
    <submittedName>
        <fullName evidence="1">Uncharacterized protein</fullName>
    </submittedName>
</protein>
<evidence type="ECO:0000313" key="2">
    <source>
        <dbReference type="Proteomes" id="UP000619265"/>
    </source>
</evidence>
<reference evidence="1" key="1">
    <citation type="submission" date="2015-10" db="EMBL/GenBank/DDBJ databases">
        <authorList>
            <person name="Martinez-Garcia P.J."/>
            <person name="Crepeau M.W."/>
            <person name="Puiu D."/>
            <person name="Gonzalez-Ibeas D."/>
            <person name="Whalen J."/>
            <person name="Stevens K."/>
            <person name="Paul R."/>
            <person name="Butterfield T."/>
            <person name="Britton M."/>
            <person name="Reagan R."/>
            <person name="Chakraborty S."/>
            <person name="Walawage S.L."/>
            <person name="Vasquez-Gross H.A."/>
            <person name="Cardeno C."/>
            <person name="Famula R."/>
            <person name="Pratt K."/>
            <person name="Kuruganti S."/>
            <person name="Aradhya M.K."/>
            <person name="Leslie C.A."/>
            <person name="Dandekar A.M."/>
            <person name="Salzberg S.L."/>
            <person name="Wegrzyn J.L."/>
            <person name="Langley C.H."/>
            <person name="Neale D.B."/>
        </authorList>
    </citation>
    <scope>NUCLEOTIDE SEQUENCE</scope>
    <source>
        <tissue evidence="1">Leaves</tissue>
    </source>
</reference>
<organism evidence="1 2">
    <name type="scientific">Juglans regia</name>
    <name type="common">English walnut</name>
    <dbReference type="NCBI Taxonomy" id="51240"/>
    <lineage>
        <taxon>Eukaryota</taxon>
        <taxon>Viridiplantae</taxon>
        <taxon>Streptophyta</taxon>
        <taxon>Embryophyta</taxon>
        <taxon>Tracheophyta</taxon>
        <taxon>Spermatophyta</taxon>
        <taxon>Magnoliopsida</taxon>
        <taxon>eudicotyledons</taxon>
        <taxon>Gunneridae</taxon>
        <taxon>Pentapetalae</taxon>
        <taxon>rosids</taxon>
        <taxon>fabids</taxon>
        <taxon>Fagales</taxon>
        <taxon>Juglandaceae</taxon>
        <taxon>Juglans</taxon>
    </lineage>
</organism>
<dbReference type="Proteomes" id="UP000619265">
    <property type="component" value="Unassembled WGS sequence"/>
</dbReference>
<proteinExistence type="predicted"/>
<gene>
    <name evidence="1" type="ORF">F2P56_021684</name>
</gene>
<name>A0A833UAJ9_JUGRE</name>
<evidence type="ECO:0000313" key="1">
    <source>
        <dbReference type="EMBL" id="KAF5457594.1"/>
    </source>
</evidence>
<accession>A0A833UAJ9</accession>
<reference evidence="1" key="2">
    <citation type="submission" date="2020-03" db="EMBL/GenBank/DDBJ databases">
        <title>Walnut 2.0.</title>
        <authorList>
            <person name="Marrano A."/>
            <person name="Britton M."/>
            <person name="Zimin A.V."/>
            <person name="Zaini P.A."/>
            <person name="Workman R."/>
            <person name="Puiu D."/>
            <person name="Bianco L."/>
            <person name="Allen B.J."/>
            <person name="Troggio M."/>
            <person name="Leslie C.A."/>
            <person name="Timp W."/>
            <person name="Dendekar A."/>
            <person name="Salzberg S.L."/>
            <person name="Neale D.B."/>
        </authorList>
    </citation>
    <scope>NUCLEOTIDE SEQUENCE</scope>
    <source>
        <tissue evidence="1">Leaves</tissue>
    </source>
</reference>
<comment type="caution">
    <text evidence="1">The sequence shown here is derived from an EMBL/GenBank/DDBJ whole genome shotgun (WGS) entry which is preliminary data.</text>
</comment>
<feature type="non-terminal residue" evidence="1">
    <location>
        <position position="1"/>
    </location>
</feature>
<dbReference type="AlphaFoldDB" id="A0A833UAJ9"/>
<dbReference type="Gramene" id="Jr10_06610_p2">
    <property type="protein sequence ID" value="cds.Jr10_06610_p2"/>
    <property type="gene ID" value="Jr10_06610"/>
</dbReference>
<sequence length="102" mass="11542">TTSLLFLVLFCWCLLFWWAPLFFLLTSLPNPTNYVSLFHSTSNKAKALQRRLLSLSFSQQFLSSTWSQLETSLLTQQISEGERSFSSLGLDSDDQIVGVISS</sequence>
<dbReference type="EMBL" id="LIHL02000010">
    <property type="protein sequence ID" value="KAF5457594.1"/>
    <property type="molecule type" value="Genomic_DNA"/>
</dbReference>